<reference evidence="14 15" key="1">
    <citation type="journal article" date="2016" name="Mol. Biol. Evol.">
        <title>Comparative Genomics of Early-Diverging Mushroom-Forming Fungi Provides Insights into the Origins of Lignocellulose Decay Capabilities.</title>
        <authorList>
            <person name="Nagy L.G."/>
            <person name="Riley R."/>
            <person name="Tritt A."/>
            <person name="Adam C."/>
            <person name="Daum C."/>
            <person name="Floudas D."/>
            <person name="Sun H."/>
            <person name="Yadav J.S."/>
            <person name="Pangilinan J."/>
            <person name="Larsson K.H."/>
            <person name="Matsuura K."/>
            <person name="Barry K."/>
            <person name="Labutti K."/>
            <person name="Kuo R."/>
            <person name="Ohm R.A."/>
            <person name="Bhattacharya S.S."/>
            <person name="Shirouzu T."/>
            <person name="Yoshinaga Y."/>
            <person name="Martin F.M."/>
            <person name="Grigoriev I.V."/>
            <person name="Hibbett D.S."/>
        </authorList>
    </citation>
    <scope>NUCLEOTIDE SEQUENCE [LARGE SCALE GENOMIC DNA]</scope>
    <source>
        <strain evidence="14 15">HHB12029</strain>
    </source>
</reference>
<evidence type="ECO:0000256" key="12">
    <source>
        <dbReference type="SAM" id="Phobius"/>
    </source>
</evidence>
<evidence type="ECO:0000313" key="14">
    <source>
        <dbReference type="EMBL" id="KZW04118.1"/>
    </source>
</evidence>
<dbReference type="GO" id="GO:0015918">
    <property type="term" value="P:sterol transport"/>
    <property type="evidence" value="ECO:0007669"/>
    <property type="project" value="TreeGrafter"/>
</dbReference>
<accession>A0A165QV65</accession>
<evidence type="ECO:0000313" key="15">
    <source>
        <dbReference type="Proteomes" id="UP000077266"/>
    </source>
</evidence>
<dbReference type="GO" id="GO:0032934">
    <property type="term" value="F:sterol binding"/>
    <property type="evidence" value="ECO:0007669"/>
    <property type="project" value="TreeGrafter"/>
</dbReference>
<keyword evidence="4 12" id="KW-0812">Transmembrane</keyword>
<dbReference type="STRING" id="1314781.A0A165QV65"/>
<evidence type="ECO:0000256" key="6">
    <source>
        <dbReference type="ARBA" id="ARBA00022989"/>
    </source>
</evidence>
<keyword evidence="3" id="KW-0813">Transport</keyword>
<evidence type="ECO:0000256" key="9">
    <source>
        <dbReference type="ARBA" id="ARBA00023157"/>
    </source>
</evidence>
<dbReference type="GO" id="GO:0016020">
    <property type="term" value="C:membrane"/>
    <property type="evidence" value="ECO:0007669"/>
    <property type="project" value="UniProtKB-SubCell"/>
</dbReference>
<evidence type="ECO:0000256" key="11">
    <source>
        <dbReference type="SAM" id="MobiDB-lite"/>
    </source>
</evidence>
<feature type="transmembrane region" description="Helical" evidence="12">
    <location>
        <begin position="1224"/>
        <end position="1246"/>
    </location>
</feature>
<feature type="transmembrane region" description="Helical" evidence="12">
    <location>
        <begin position="903"/>
        <end position="923"/>
    </location>
</feature>
<dbReference type="PROSITE" id="PS50156">
    <property type="entry name" value="SSD"/>
    <property type="match status" value="1"/>
</dbReference>
<evidence type="ECO:0000256" key="5">
    <source>
        <dbReference type="ARBA" id="ARBA00022729"/>
    </source>
</evidence>
<feature type="transmembrane region" description="Helical" evidence="12">
    <location>
        <begin position="826"/>
        <end position="851"/>
    </location>
</feature>
<keyword evidence="5" id="KW-0732">Signal</keyword>
<dbReference type="PANTHER" id="PTHR45727">
    <property type="entry name" value="NPC INTRACELLULAR CHOLESTEROL TRANSPORTER 1"/>
    <property type="match status" value="1"/>
</dbReference>
<keyword evidence="6 12" id="KW-1133">Transmembrane helix</keyword>
<feature type="transmembrane region" description="Helical" evidence="12">
    <location>
        <begin position="801"/>
        <end position="820"/>
    </location>
</feature>
<evidence type="ECO:0000256" key="2">
    <source>
        <dbReference type="ARBA" id="ARBA00005585"/>
    </source>
</evidence>
<comment type="subcellular location">
    <subcellularLocation>
        <location evidence="1">Membrane</location>
        <topology evidence="1">Multi-pass membrane protein</topology>
    </subcellularLocation>
</comment>
<gene>
    <name evidence="14" type="ORF">EXIGLDRAFT_758419</name>
</gene>
<sequence>MATDDSQRCAMRGTCGRKGFGKELPCPYDGPPVEPDDDFRATLVAVCGEAYAHGPACCTSAQVDTLSSNLVRADAMISTCPACRNNFRDFFCSFTCSPHQSSFVNVTKTQITSSGQTAVASVDYYVSDTTREGFYDSCKDIKMAATNGYAMDLIGGGAKNGSGFLAFMGKEDPTFGSPFPIHFPSEASGDMTLYDAPPRLCSSTDIADRCSCLDCESVCPALPPPQSASQCHVGPLSCLSFTILLFYVLSVAAFLTGFVLERKLRRKRERAYERVALSADTTSNNISSPASQYRGLLGASSLAHYGTEDSQEGHERTTTRGASLLDPIDAIQPRQHKLNTLLRRAFYRLGLFCASHPWLIFAVVFTGIGLLNIGWKKFAVERNPVRLWVSPTSESRVQMETFDTEFGPFYRAEQIFVTVDSDANDTAVLTFERLQWLAEVQQAIRGLRSQPNNYRLSDVCFKPAGPRGACVVQSVVAWFPDWDVDDYEDEWEDHIYGCMQQPVLCLPDFQQPLLPQFVLGGAPPAETEGEARDWLKSKAMVINYVVSNSLDPADIARAEEWEVALREYLTTVSENAPSEVNAKVTFQTGVSLEEELNKSTNTDIPIVVLSYLVMFFYVALTLGDGSSAGPEEDGFFHSLHTWAKGLPRLVSQRQSIALTDDPDMEPATWLPRLPRRLFVGSKFTLGLFGISLVILSVAAAAGFFSLLSVKSTLIIAEVIPFLVLAVGVDNIFILVHEVDRQGHMHGPYASLGQPTNGSFTNPMSPTQTRFESRDSDAESAPRQLPAEERIARALAKMGPSILLSSLTETVAFALGALVPMPAVRNFALYAAGSVFINALLQVTVFVSALAIDVRRTEAGRVDCFPCIRMPSKIALFDGVPTIHTGFLARLIRRHYAPFLLRESVKAVVLVLFGGLFVASVISIQRIELGLDERLALPRDSYLVDYFNDLHEYLEIGPPVYFVVQGGNETSRPGQQELCGRFSTCEPFSLANILEAERKRSDTSFIGLPTASWVDDFFIWLNPAMDKCCRVRKANPSQFCRPRDSESLCQACLKDQTPAWNVTMDGLPEGAEFIRYMKQWLITPTDEDCPLGGQASYGTALALDDAGDRVEASHFRTFHTPLRTQSDFIGAFSAAHRIANDISRRTGLNVFPYSSFYVFFDQYAHIIGVTQEVLGLGLASVLIVTAVLLGSWRTGTIVTGVVALTVVNVMGVMGLWGINLNAVSVVNLVISLGIAVEFCSHVARAFMGAGVGLPVDHPGGQRERDERMWIALVDVGPSVLSGITFTKLIGMSVMALTRSKLLEIYHFRMWVTLIISGALHGLVLLPVVLSLAGGPGYTLEDADEEWMATAIRRNNRDQDYEYRPFLADSDSIVSD</sequence>
<protein>
    <submittedName>
        <fullName evidence="14">Multidrug efflux transporter AcrB transmembrane domain-containing protein</fullName>
    </submittedName>
</protein>
<dbReference type="Pfam" id="PF16414">
    <property type="entry name" value="NPC1_N"/>
    <property type="match status" value="1"/>
</dbReference>
<dbReference type="EMBL" id="KV425882">
    <property type="protein sequence ID" value="KZW04118.1"/>
    <property type="molecule type" value="Genomic_DNA"/>
</dbReference>
<feature type="compositionally biased region" description="Polar residues" evidence="11">
    <location>
        <begin position="752"/>
        <end position="769"/>
    </location>
</feature>
<feature type="region of interest" description="Disordered" evidence="11">
    <location>
        <begin position="751"/>
        <end position="782"/>
    </location>
</feature>
<dbReference type="Pfam" id="PF12349">
    <property type="entry name" value="Sterol-sensing"/>
    <property type="match status" value="2"/>
</dbReference>
<keyword evidence="7" id="KW-0445">Lipid transport</keyword>
<feature type="transmembrane region" description="Helical" evidence="12">
    <location>
        <begin position="1172"/>
        <end position="1190"/>
    </location>
</feature>
<dbReference type="PANTHER" id="PTHR45727:SF2">
    <property type="entry name" value="NPC INTRACELLULAR CHOLESTEROL TRANSPORTER 1"/>
    <property type="match status" value="1"/>
</dbReference>
<feature type="transmembrane region" description="Helical" evidence="12">
    <location>
        <begin position="345"/>
        <end position="375"/>
    </location>
</feature>
<evidence type="ECO:0000256" key="7">
    <source>
        <dbReference type="ARBA" id="ARBA00023055"/>
    </source>
</evidence>
<dbReference type="FunFam" id="1.20.1640.10:FF:000029">
    <property type="entry name" value="Putative Patched sphingolipid transporter"/>
    <property type="match status" value="1"/>
</dbReference>
<keyword evidence="10" id="KW-0325">Glycoprotein</keyword>
<evidence type="ECO:0000256" key="3">
    <source>
        <dbReference type="ARBA" id="ARBA00022448"/>
    </source>
</evidence>
<feature type="transmembrane region" description="Helical" evidence="12">
    <location>
        <begin position="1266"/>
        <end position="1288"/>
    </location>
</feature>
<dbReference type="Gene3D" id="1.20.1640.10">
    <property type="entry name" value="Multidrug efflux transporter AcrB transmembrane domain"/>
    <property type="match status" value="2"/>
</dbReference>
<name>A0A165QV65_EXIGL</name>
<keyword evidence="15" id="KW-1185">Reference proteome</keyword>
<comment type="similarity">
    <text evidence="2">Belongs to the patched family.</text>
</comment>
<dbReference type="InterPro" id="IPR053958">
    <property type="entry name" value="HMGCR/SNAP/NPC1-like_SSD"/>
</dbReference>
<feature type="transmembrane region" description="Helical" evidence="12">
    <location>
        <begin position="1309"/>
        <end position="1331"/>
    </location>
</feature>
<evidence type="ECO:0000256" key="10">
    <source>
        <dbReference type="ARBA" id="ARBA00023180"/>
    </source>
</evidence>
<keyword evidence="9" id="KW-1015">Disulfide bond</keyword>
<feature type="domain" description="SSD" evidence="13">
    <location>
        <begin position="603"/>
        <end position="851"/>
    </location>
</feature>
<evidence type="ECO:0000256" key="1">
    <source>
        <dbReference type="ARBA" id="ARBA00004141"/>
    </source>
</evidence>
<dbReference type="InterPro" id="IPR032190">
    <property type="entry name" value="NPC1_N"/>
</dbReference>
<organism evidence="14 15">
    <name type="scientific">Exidia glandulosa HHB12029</name>
    <dbReference type="NCBI Taxonomy" id="1314781"/>
    <lineage>
        <taxon>Eukaryota</taxon>
        <taxon>Fungi</taxon>
        <taxon>Dikarya</taxon>
        <taxon>Basidiomycota</taxon>
        <taxon>Agaricomycotina</taxon>
        <taxon>Agaricomycetes</taxon>
        <taxon>Auriculariales</taxon>
        <taxon>Exidiaceae</taxon>
        <taxon>Exidia</taxon>
    </lineage>
</organism>
<dbReference type="Proteomes" id="UP000077266">
    <property type="component" value="Unassembled WGS sequence"/>
</dbReference>
<keyword evidence="8 12" id="KW-0472">Membrane</keyword>
<feature type="transmembrane region" description="Helical" evidence="12">
    <location>
        <begin position="713"/>
        <end position="735"/>
    </location>
</feature>
<feature type="transmembrane region" description="Helical" evidence="12">
    <location>
        <begin position="604"/>
        <end position="622"/>
    </location>
</feature>
<evidence type="ECO:0000256" key="4">
    <source>
        <dbReference type="ARBA" id="ARBA00022692"/>
    </source>
</evidence>
<dbReference type="SUPFAM" id="SSF82866">
    <property type="entry name" value="Multidrug efflux transporter AcrB transmembrane domain"/>
    <property type="match status" value="2"/>
</dbReference>
<feature type="transmembrane region" description="Helical" evidence="12">
    <location>
        <begin position="685"/>
        <end position="707"/>
    </location>
</feature>
<dbReference type="InterPro" id="IPR053956">
    <property type="entry name" value="NPC1_MLD"/>
</dbReference>
<dbReference type="InParanoid" id="A0A165QV65"/>
<feature type="transmembrane region" description="Helical" evidence="12">
    <location>
        <begin position="872"/>
        <end position="891"/>
    </location>
</feature>
<dbReference type="OrthoDB" id="6510177at2759"/>
<proteinExistence type="inferred from homology"/>
<feature type="transmembrane region" description="Helical" evidence="12">
    <location>
        <begin position="1196"/>
        <end position="1217"/>
    </location>
</feature>
<evidence type="ECO:0000259" key="13">
    <source>
        <dbReference type="PROSITE" id="PS50156"/>
    </source>
</evidence>
<dbReference type="InterPro" id="IPR000731">
    <property type="entry name" value="SSD"/>
</dbReference>
<dbReference type="Pfam" id="PF22314">
    <property type="entry name" value="NPC1_MLD"/>
    <property type="match status" value="1"/>
</dbReference>
<evidence type="ECO:0000256" key="8">
    <source>
        <dbReference type="ARBA" id="ARBA00023136"/>
    </source>
</evidence>
<feature type="transmembrane region" description="Helical" evidence="12">
    <location>
        <begin position="239"/>
        <end position="260"/>
    </location>
</feature>